<dbReference type="EMBL" id="UINC01034194">
    <property type="protein sequence ID" value="SVB24664.1"/>
    <property type="molecule type" value="Genomic_DNA"/>
</dbReference>
<reference evidence="1" key="1">
    <citation type="submission" date="2018-05" db="EMBL/GenBank/DDBJ databases">
        <authorList>
            <person name="Lanie J.A."/>
            <person name="Ng W.-L."/>
            <person name="Kazmierczak K.M."/>
            <person name="Andrzejewski T.M."/>
            <person name="Davidsen T.M."/>
            <person name="Wayne K.J."/>
            <person name="Tettelin H."/>
            <person name="Glass J.I."/>
            <person name="Rusch D."/>
            <person name="Podicherti R."/>
            <person name="Tsui H.-C.T."/>
            <person name="Winkler M.E."/>
        </authorList>
    </citation>
    <scope>NUCLEOTIDE SEQUENCE</scope>
</reference>
<accession>A0A382CFL4</accession>
<gene>
    <name evidence="1" type="ORF">METZ01_LOCUS177518</name>
</gene>
<evidence type="ECO:0000313" key="1">
    <source>
        <dbReference type="EMBL" id="SVB24664.1"/>
    </source>
</evidence>
<proteinExistence type="predicted"/>
<organism evidence="1">
    <name type="scientific">marine metagenome</name>
    <dbReference type="NCBI Taxonomy" id="408172"/>
    <lineage>
        <taxon>unclassified sequences</taxon>
        <taxon>metagenomes</taxon>
        <taxon>ecological metagenomes</taxon>
    </lineage>
</organism>
<dbReference type="AlphaFoldDB" id="A0A382CFL4"/>
<name>A0A382CFL4_9ZZZZ</name>
<sequence length="44" mass="4755">MANTTSGTATFGKTFAIDDIIEEAFERCGIRGVAGYQLKTARRS</sequence>
<protein>
    <submittedName>
        <fullName evidence="1">Uncharacterized protein</fullName>
    </submittedName>
</protein>
<feature type="non-terminal residue" evidence="1">
    <location>
        <position position="44"/>
    </location>
</feature>